<sequence>MSHACRAAPPLIALTTTIALVLMAFAPPARAADAAKLREYLEITGFDVALESIRLSADNAPAMLGIEADAFGSEWSRLVNEVFATETMQEMAMDILGETLSDDLLTHAADFYASDLGQRLVAVENDSHMEEQDGLKTESGAAIMEGLRKIDSPRIALLERLTQATDAEGASLRAIQEVQVRFLMAAAGAGVIELQMDEADLREAMRSQEDEMRQSLAASALINAAYTYQAFSDAEVEAYAEALEDARMQKVYALMNAVQYEIMANRFEAVAARLPGMQPSTDL</sequence>
<reference evidence="4" key="1">
    <citation type="journal article" date="2019" name="Int. J. Syst. Evol. Microbiol.">
        <title>The Global Catalogue of Microorganisms (GCM) 10K type strain sequencing project: providing services to taxonomists for standard genome sequencing and annotation.</title>
        <authorList>
            <consortium name="The Broad Institute Genomics Platform"/>
            <consortium name="The Broad Institute Genome Sequencing Center for Infectious Disease"/>
            <person name="Wu L."/>
            <person name="Ma J."/>
        </authorList>
    </citation>
    <scope>NUCLEOTIDE SEQUENCE [LARGE SCALE GENOMIC DNA]</scope>
    <source>
        <strain evidence="4">CCUG 66188</strain>
    </source>
</reference>
<dbReference type="EMBL" id="JBHSWG010000001">
    <property type="protein sequence ID" value="MFC6759811.1"/>
    <property type="molecule type" value="Genomic_DNA"/>
</dbReference>
<keyword evidence="4" id="KW-1185">Reference proteome</keyword>
<name>A0ABW2B3J5_9RHOB</name>
<accession>A0ABW2B3J5</accession>
<organism evidence="3 4">
    <name type="scientific">Sulfitobacter porphyrae</name>
    <dbReference type="NCBI Taxonomy" id="1246864"/>
    <lineage>
        <taxon>Bacteria</taxon>
        <taxon>Pseudomonadati</taxon>
        <taxon>Pseudomonadota</taxon>
        <taxon>Alphaproteobacteria</taxon>
        <taxon>Rhodobacterales</taxon>
        <taxon>Roseobacteraceae</taxon>
        <taxon>Sulfitobacter</taxon>
    </lineage>
</organism>
<feature type="signal peptide" evidence="1">
    <location>
        <begin position="1"/>
        <end position="31"/>
    </location>
</feature>
<comment type="caution">
    <text evidence="3">The sequence shown here is derived from an EMBL/GenBank/DDBJ whole genome shotgun (WGS) entry which is preliminary data.</text>
</comment>
<keyword evidence="1" id="KW-0732">Signal</keyword>
<dbReference type="Pfam" id="PF09832">
    <property type="entry name" value="DUF2059"/>
    <property type="match status" value="1"/>
</dbReference>
<evidence type="ECO:0000313" key="3">
    <source>
        <dbReference type="EMBL" id="MFC6759811.1"/>
    </source>
</evidence>
<proteinExistence type="predicted"/>
<feature type="domain" description="DUF2059" evidence="2">
    <location>
        <begin position="87"/>
        <end position="144"/>
    </location>
</feature>
<dbReference type="Proteomes" id="UP001596353">
    <property type="component" value="Unassembled WGS sequence"/>
</dbReference>
<protein>
    <submittedName>
        <fullName evidence="3">DUF2059 domain-containing protein</fullName>
    </submittedName>
</protein>
<evidence type="ECO:0000313" key="4">
    <source>
        <dbReference type="Proteomes" id="UP001596353"/>
    </source>
</evidence>
<gene>
    <name evidence="3" type="ORF">ACFQFQ_10380</name>
</gene>
<evidence type="ECO:0000259" key="2">
    <source>
        <dbReference type="Pfam" id="PF09832"/>
    </source>
</evidence>
<dbReference type="InterPro" id="IPR018637">
    <property type="entry name" value="DUF2059"/>
</dbReference>
<feature type="chain" id="PRO_5045142707" evidence="1">
    <location>
        <begin position="32"/>
        <end position="283"/>
    </location>
</feature>
<evidence type="ECO:0000256" key="1">
    <source>
        <dbReference type="SAM" id="SignalP"/>
    </source>
</evidence>